<dbReference type="EMBL" id="JAXCLW010000005">
    <property type="protein sequence ID" value="MDY0884610.1"/>
    <property type="molecule type" value="Genomic_DNA"/>
</dbReference>
<reference evidence="7 8" key="1">
    <citation type="journal article" date="2016" name="Antonie Van Leeuwenhoek">
        <title>Dongia soli sp. nov., isolated from soil from Dokdo, Korea.</title>
        <authorList>
            <person name="Kim D.U."/>
            <person name="Lee H."/>
            <person name="Kim H."/>
            <person name="Kim S.G."/>
            <person name="Ka J.O."/>
        </authorList>
    </citation>
    <scope>NUCLEOTIDE SEQUENCE [LARGE SCALE GENOMIC DNA]</scope>
    <source>
        <strain evidence="7 8">D78</strain>
    </source>
</reference>
<comment type="similarity">
    <text evidence="4">Belongs to the MsrA Met sulfoxide reductase family.</text>
</comment>
<accession>A0ABU5EET1</accession>
<keyword evidence="5" id="KW-0732">Signal</keyword>
<evidence type="ECO:0000313" key="8">
    <source>
        <dbReference type="Proteomes" id="UP001279642"/>
    </source>
</evidence>
<evidence type="ECO:0000256" key="2">
    <source>
        <dbReference type="ARBA" id="ARBA00047806"/>
    </source>
</evidence>
<evidence type="ECO:0000256" key="1">
    <source>
        <dbReference type="ARBA" id="ARBA00023002"/>
    </source>
</evidence>
<feature type="signal peptide" evidence="5">
    <location>
        <begin position="1"/>
        <end position="41"/>
    </location>
</feature>
<dbReference type="InterPro" id="IPR002569">
    <property type="entry name" value="Met_Sox_Rdtase_MsrA_dom"/>
</dbReference>
<evidence type="ECO:0000313" key="7">
    <source>
        <dbReference type="EMBL" id="MDY0884610.1"/>
    </source>
</evidence>
<evidence type="ECO:0000256" key="4">
    <source>
        <dbReference type="HAMAP-Rule" id="MF_01401"/>
    </source>
</evidence>
<comment type="catalytic activity">
    <reaction evidence="3 4">
        <text>[thioredoxin]-disulfide + L-methionine + H2O = L-methionine (S)-S-oxide + [thioredoxin]-dithiol</text>
        <dbReference type="Rhea" id="RHEA:19993"/>
        <dbReference type="Rhea" id="RHEA-COMP:10698"/>
        <dbReference type="Rhea" id="RHEA-COMP:10700"/>
        <dbReference type="ChEBI" id="CHEBI:15377"/>
        <dbReference type="ChEBI" id="CHEBI:29950"/>
        <dbReference type="ChEBI" id="CHEBI:50058"/>
        <dbReference type="ChEBI" id="CHEBI:57844"/>
        <dbReference type="ChEBI" id="CHEBI:58772"/>
        <dbReference type="EC" id="1.8.4.11"/>
    </reaction>
</comment>
<dbReference type="GO" id="GO:0008113">
    <property type="term" value="F:peptide-methionine (S)-S-oxide reductase activity"/>
    <property type="evidence" value="ECO:0007669"/>
    <property type="project" value="UniProtKB-EC"/>
</dbReference>
<dbReference type="InterPro" id="IPR036509">
    <property type="entry name" value="Met_Sox_Rdtase_MsrA_sf"/>
</dbReference>
<dbReference type="RefSeq" id="WP_320509683.1">
    <property type="nucleotide sequence ID" value="NZ_JAXCLW010000005.1"/>
</dbReference>
<evidence type="ECO:0000256" key="5">
    <source>
        <dbReference type="SAM" id="SignalP"/>
    </source>
</evidence>
<dbReference type="Pfam" id="PF01625">
    <property type="entry name" value="PMSR"/>
    <property type="match status" value="1"/>
</dbReference>
<dbReference type="EC" id="1.8.4.11" evidence="4"/>
<evidence type="ECO:0000259" key="6">
    <source>
        <dbReference type="Pfam" id="PF01625"/>
    </source>
</evidence>
<dbReference type="PANTHER" id="PTHR43774">
    <property type="entry name" value="PEPTIDE METHIONINE SULFOXIDE REDUCTASE"/>
    <property type="match status" value="1"/>
</dbReference>
<comment type="catalytic activity">
    <reaction evidence="2 4">
        <text>L-methionyl-[protein] + [thioredoxin]-disulfide + H2O = L-methionyl-(S)-S-oxide-[protein] + [thioredoxin]-dithiol</text>
        <dbReference type="Rhea" id="RHEA:14217"/>
        <dbReference type="Rhea" id="RHEA-COMP:10698"/>
        <dbReference type="Rhea" id="RHEA-COMP:10700"/>
        <dbReference type="Rhea" id="RHEA-COMP:12313"/>
        <dbReference type="Rhea" id="RHEA-COMP:12315"/>
        <dbReference type="ChEBI" id="CHEBI:15377"/>
        <dbReference type="ChEBI" id="CHEBI:16044"/>
        <dbReference type="ChEBI" id="CHEBI:29950"/>
        <dbReference type="ChEBI" id="CHEBI:44120"/>
        <dbReference type="ChEBI" id="CHEBI:50058"/>
        <dbReference type="EC" id="1.8.4.11"/>
    </reaction>
</comment>
<sequence length="247" mass="26519">MRTRPTRKAPRFLRHAPLAVAVAATLLLAAAAGFGVTPSAADEGRAIPAPAVDETANAKTETAVLAGGCFWGVQGVFEHVKGVSNAVSGYAGGDASTANYETVSEGETGHAESVSITFDPHQISYGRILQIFFSVAHDPTQLNRQGPDRGTNYRSAIFPASAEQARIAKAYIAQLSQAHIYEAAIVTTIEPDRAFYPAEGYHQDFLERNPSYPYIVINDLPKVENLKRLFPDLYRSDPVLVSAAATN</sequence>
<dbReference type="SUPFAM" id="SSF55068">
    <property type="entry name" value="Peptide methionine sulfoxide reductase"/>
    <property type="match status" value="1"/>
</dbReference>
<evidence type="ECO:0000256" key="3">
    <source>
        <dbReference type="ARBA" id="ARBA00048782"/>
    </source>
</evidence>
<feature type="domain" description="Peptide methionine sulphoxide reductase MsrA" evidence="6">
    <location>
        <begin position="62"/>
        <end position="212"/>
    </location>
</feature>
<feature type="chain" id="PRO_5046315701" description="Peptide methionine sulfoxide reductase MsrA" evidence="5">
    <location>
        <begin position="42"/>
        <end position="247"/>
    </location>
</feature>
<name>A0ABU5EET1_9PROT</name>
<proteinExistence type="inferred from homology"/>
<feature type="active site" evidence="4">
    <location>
        <position position="69"/>
    </location>
</feature>
<keyword evidence="1 4" id="KW-0560">Oxidoreductase</keyword>
<dbReference type="PANTHER" id="PTHR43774:SF1">
    <property type="entry name" value="PEPTIDE METHIONINE SULFOXIDE REDUCTASE MSRA 2"/>
    <property type="match status" value="1"/>
</dbReference>
<dbReference type="NCBIfam" id="TIGR00401">
    <property type="entry name" value="msrA"/>
    <property type="match status" value="1"/>
</dbReference>
<dbReference type="Proteomes" id="UP001279642">
    <property type="component" value="Unassembled WGS sequence"/>
</dbReference>
<dbReference type="Gene3D" id="3.30.1060.10">
    <property type="entry name" value="Peptide methionine sulphoxide reductase MsrA"/>
    <property type="match status" value="1"/>
</dbReference>
<gene>
    <name evidence="4 7" type="primary">msrA</name>
    <name evidence="7" type="ORF">SMD27_17335</name>
</gene>
<protein>
    <recommendedName>
        <fullName evidence="4">Peptide methionine sulfoxide reductase MsrA</fullName>
        <shortName evidence="4">Protein-methionine-S-oxide reductase</shortName>
        <ecNumber evidence="4">1.8.4.11</ecNumber>
    </recommendedName>
    <alternativeName>
        <fullName evidence="4">Peptide-methionine (S)-S-oxide reductase</fullName>
        <shortName evidence="4">Peptide Met(O) reductase</shortName>
    </alternativeName>
</protein>
<comment type="caution">
    <text evidence="7">The sequence shown here is derived from an EMBL/GenBank/DDBJ whole genome shotgun (WGS) entry which is preliminary data.</text>
</comment>
<comment type="function">
    <text evidence="4">Has an important function as a repair enzyme for proteins that have been inactivated by oxidation. Catalyzes the reversible oxidation-reduction of methionine sulfoxide in proteins to methionine.</text>
</comment>
<dbReference type="HAMAP" id="MF_01401">
    <property type="entry name" value="MsrA"/>
    <property type="match status" value="1"/>
</dbReference>
<keyword evidence="8" id="KW-1185">Reference proteome</keyword>
<organism evidence="7 8">
    <name type="scientific">Dongia soli</name>
    <dbReference type="NCBI Taxonomy" id="600628"/>
    <lineage>
        <taxon>Bacteria</taxon>
        <taxon>Pseudomonadati</taxon>
        <taxon>Pseudomonadota</taxon>
        <taxon>Alphaproteobacteria</taxon>
        <taxon>Rhodospirillales</taxon>
        <taxon>Dongiaceae</taxon>
        <taxon>Dongia</taxon>
    </lineage>
</organism>